<dbReference type="GO" id="GO:0016787">
    <property type="term" value="F:hydrolase activity"/>
    <property type="evidence" value="ECO:0007669"/>
    <property type="project" value="UniProtKB-KW"/>
</dbReference>
<dbReference type="OrthoDB" id="9806902at2"/>
<dbReference type="PANTHER" id="PTHR11614">
    <property type="entry name" value="PHOSPHOLIPASE-RELATED"/>
    <property type="match status" value="1"/>
</dbReference>
<dbReference type="InterPro" id="IPR022742">
    <property type="entry name" value="Hydrolase_4"/>
</dbReference>
<dbReference type="AlphaFoldDB" id="A0A844AS68"/>
<evidence type="ECO:0000313" key="2">
    <source>
        <dbReference type="EMBL" id="MRD46914.1"/>
    </source>
</evidence>
<gene>
    <name evidence="2" type="ORF">GHT07_06475</name>
</gene>
<dbReference type="InterPro" id="IPR029058">
    <property type="entry name" value="AB_hydrolase_fold"/>
</dbReference>
<feature type="domain" description="Serine aminopeptidase S33" evidence="1">
    <location>
        <begin position="34"/>
        <end position="268"/>
    </location>
</feature>
<dbReference type="SUPFAM" id="SSF53474">
    <property type="entry name" value="alpha/beta-Hydrolases"/>
    <property type="match status" value="1"/>
</dbReference>
<name>A0A844AS68_9BURK</name>
<dbReference type="RefSeq" id="WP_153584241.1">
    <property type="nucleotide sequence ID" value="NZ_WJBU01000005.1"/>
</dbReference>
<evidence type="ECO:0000259" key="1">
    <source>
        <dbReference type="Pfam" id="PF12146"/>
    </source>
</evidence>
<evidence type="ECO:0000313" key="3">
    <source>
        <dbReference type="Proteomes" id="UP000487350"/>
    </source>
</evidence>
<accession>A0A844AS68</accession>
<comment type="caution">
    <text evidence="2">The sequence shown here is derived from an EMBL/GenBank/DDBJ whole genome shotgun (WGS) entry which is preliminary data.</text>
</comment>
<dbReference type="EMBL" id="WJBU01000005">
    <property type="protein sequence ID" value="MRD46914.1"/>
    <property type="molecule type" value="Genomic_DNA"/>
</dbReference>
<proteinExistence type="predicted"/>
<dbReference type="Gene3D" id="3.40.50.1820">
    <property type="entry name" value="alpha/beta hydrolase"/>
    <property type="match status" value="1"/>
</dbReference>
<dbReference type="PRINTS" id="PR00111">
    <property type="entry name" value="ABHYDROLASE"/>
</dbReference>
<reference evidence="2 3" key="1">
    <citation type="submission" date="2019-11" db="EMBL/GenBank/DDBJ databases">
        <title>Caenimonas koreensis gen. nov., sp. nov., isolated from activated sludge.</title>
        <authorList>
            <person name="Seung H.R."/>
        </authorList>
    </citation>
    <scope>NUCLEOTIDE SEQUENCE [LARGE SCALE GENOMIC DNA]</scope>
    <source>
        <strain evidence="2 3">EMB320</strain>
    </source>
</reference>
<organism evidence="2 3">
    <name type="scientific">Caenimonas koreensis DSM 17982</name>
    <dbReference type="NCBI Taxonomy" id="1121255"/>
    <lineage>
        <taxon>Bacteria</taxon>
        <taxon>Pseudomonadati</taxon>
        <taxon>Pseudomonadota</taxon>
        <taxon>Betaproteobacteria</taxon>
        <taxon>Burkholderiales</taxon>
        <taxon>Comamonadaceae</taxon>
        <taxon>Caenimonas</taxon>
    </lineage>
</organism>
<dbReference type="InterPro" id="IPR000073">
    <property type="entry name" value="AB_hydrolase_1"/>
</dbReference>
<sequence length="284" mass="30949">MSNAEPSDSTLSTFTASDGDNLAMQDWPLPEGVKMRGVIVLVHGLGEHAGRYDHVARRLNDWGFAVRGYDHYGHGESGGVRGAISTDTRLVDDLADVIDSTRLRMEDGTPIIVLGHSMGGLVAACFAASPQARINALVLSSPVFDAGLSRFQRFLVSVLPRIAPNLTVGNGLDANYISHDRSVVEAYKADPRVHARISARLAEFIATGGPKVIARAGEWKVPTLLMYAGQDKLVNPAGSRAFVERAPPGVVTTRCFDQLFHEIFNEPDNEQVFATLKHWLDERF</sequence>
<dbReference type="Proteomes" id="UP000487350">
    <property type="component" value="Unassembled WGS sequence"/>
</dbReference>
<keyword evidence="2" id="KW-0378">Hydrolase</keyword>
<protein>
    <submittedName>
        <fullName evidence="2">Alpha/beta fold hydrolase</fullName>
    </submittedName>
</protein>
<keyword evidence="3" id="KW-1185">Reference proteome</keyword>
<dbReference type="Pfam" id="PF12146">
    <property type="entry name" value="Hydrolase_4"/>
    <property type="match status" value="1"/>
</dbReference>
<dbReference type="InterPro" id="IPR051044">
    <property type="entry name" value="MAG_DAG_Lipase"/>
</dbReference>